<reference evidence="2" key="2">
    <citation type="submission" date="2020-09" db="EMBL/GenBank/DDBJ databases">
        <authorList>
            <person name="Sun Q."/>
            <person name="Kim S."/>
        </authorList>
    </citation>
    <scope>NUCLEOTIDE SEQUENCE</scope>
    <source>
        <strain evidence="2">KCTC 22164</strain>
    </source>
</reference>
<organism evidence="2 3">
    <name type="scientific">Alteromonas halophila</name>
    <dbReference type="NCBI Taxonomy" id="516698"/>
    <lineage>
        <taxon>Bacteria</taxon>
        <taxon>Pseudomonadati</taxon>
        <taxon>Pseudomonadota</taxon>
        <taxon>Gammaproteobacteria</taxon>
        <taxon>Alteromonadales</taxon>
        <taxon>Alteromonadaceae</taxon>
        <taxon>Alteromonas/Salinimonas group</taxon>
        <taxon>Alteromonas</taxon>
    </lineage>
</organism>
<dbReference type="InterPro" id="IPR010998">
    <property type="entry name" value="Integrase_recombinase_N"/>
</dbReference>
<evidence type="ECO:0000256" key="1">
    <source>
        <dbReference type="ARBA" id="ARBA00023125"/>
    </source>
</evidence>
<evidence type="ECO:0000313" key="2">
    <source>
        <dbReference type="EMBL" id="GGW98157.1"/>
    </source>
</evidence>
<keyword evidence="3" id="KW-1185">Reference proteome</keyword>
<dbReference type="GO" id="GO:0003677">
    <property type="term" value="F:DNA binding"/>
    <property type="evidence" value="ECO:0007669"/>
    <property type="project" value="UniProtKB-KW"/>
</dbReference>
<dbReference type="RefSeq" id="WP_308428296.1">
    <property type="nucleotide sequence ID" value="NZ_BMXP01000025.1"/>
</dbReference>
<keyword evidence="1" id="KW-0238">DNA-binding</keyword>
<sequence>MPKFAKPETQAKNVIKELTKSKVIRSLGTARSYKQALQNVAKWVKANKLNGLHSIKPEQARFYLERRAEEVGQKTVDMERQAIQAMMQVNGKLQPNESLYCVKSELPEIKSSRAYTAQQASAISDCQNNNHRLATQIAYAAGL</sequence>
<gene>
    <name evidence="2" type="ORF">GCM10007391_35080</name>
</gene>
<dbReference type="EMBL" id="BMXP01000025">
    <property type="protein sequence ID" value="GGW98157.1"/>
    <property type="molecule type" value="Genomic_DNA"/>
</dbReference>
<accession>A0A918JQL5</accession>
<protein>
    <recommendedName>
        <fullName evidence="4">Integrase</fullName>
    </recommendedName>
</protein>
<proteinExistence type="predicted"/>
<reference evidence="2" key="1">
    <citation type="journal article" date="2014" name="Int. J. Syst. Evol. Microbiol.">
        <title>Complete genome sequence of Corynebacterium casei LMG S-19264T (=DSM 44701T), isolated from a smear-ripened cheese.</title>
        <authorList>
            <consortium name="US DOE Joint Genome Institute (JGI-PGF)"/>
            <person name="Walter F."/>
            <person name="Albersmeier A."/>
            <person name="Kalinowski J."/>
            <person name="Ruckert C."/>
        </authorList>
    </citation>
    <scope>NUCLEOTIDE SEQUENCE</scope>
    <source>
        <strain evidence="2">KCTC 22164</strain>
    </source>
</reference>
<dbReference type="Proteomes" id="UP000631300">
    <property type="component" value="Unassembled WGS sequence"/>
</dbReference>
<dbReference type="Gene3D" id="1.10.150.130">
    <property type="match status" value="1"/>
</dbReference>
<dbReference type="AlphaFoldDB" id="A0A918JQL5"/>
<name>A0A918JQL5_9ALTE</name>
<comment type="caution">
    <text evidence="2">The sequence shown here is derived from an EMBL/GenBank/DDBJ whole genome shotgun (WGS) entry which is preliminary data.</text>
</comment>
<evidence type="ECO:0008006" key="4">
    <source>
        <dbReference type="Google" id="ProtNLM"/>
    </source>
</evidence>
<evidence type="ECO:0000313" key="3">
    <source>
        <dbReference type="Proteomes" id="UP000631300"/>
    </source>
</evidence>